<accession>A0A1H0IV03</accession>
<sequence>MAYGCFLVRLAKRRIANLSTRHWLGITAWVLTATLGLIGSLRGSASDDGASTASSKSTVSTGARSSVSSPPARATTSGKNTAGKTSTKAVVSSRSDRTPSVGQCLSKSSYEIATASTNSYYSFPAPVSCASKSSLIQVALVGSYASMTKQCKSDGRNWVETTSTYVCFKIVYRVGQCVPVWRTPHDPLSATAYLSLAGPCPMKFPAEIDRPADVARDWVKGALKIVKVGRNLHIISCSTGQRGFTNDEKIGICGQVL</sequence>
<feature type="region of interest" description="Disordered" evidence="1">
    <location>
        <begin position="43"/>
        <end position="99"/>
    </location>
</feature>
<dbReference type="EMBL" id="LT629710">
    <property type="protein sequence ID" value="SDO34861.1"/>
    <property type="molecule type" value="Genomic_DNA"/>
</dbReference>
<organism evidence="2 3">
    <name type="scientific">Nakamurella panacisegetis</name>
    <dbReference type="NCBI Taxonomy" id="1090615"/>
    <lineage>
        <taxon>Bacteria</taxon>
        <taxon>Bacillati</taxon>
        <taxon>Actinomycetota</taxon>
        <taxon>Actinomycetes</taxon>
        <taxon>Nakamurellales</taxon>
        <taxon>Nakamurellaceae</taxon>
        <taxon>Nakamurella</taxon>
    </lineage>
</organism>
<evidence type="ECO:0000313" key="2">
    <source>
        <dbReference type="EMBL" id="SDO34861.1"/>
    </source>
</evidence>
<reference evidence="2 3" key="1">
    <citation type="submission" date="2016-10" db="EMBL/GenBank/DDBJ databases">
        <authorList>
            <person name="de Groot N.N."/>
        </authorList>
    </citation>
    <scope>NUCLEOTIDE SEQUENCE [LARGE SCALE GENOMIC DNA]</scope>
    <source>
        <strain evidence="3">P4-7,KCTC 19426,CECT 7604</strain>
    </source>
</reference>
<feature type="compositionally biased region" description="Polar residues" evidence="1">
    <location>
        <begin position="78"/>
        <end position="99"/>
    </location>
</feature>
<name>A0A1H0IV03_9ACTN</name>
<dbReference type="STRING" id="1090615.SAMN04515671_0646"/>
<protein>
    <submittedName>
        <fullName evidence="2">Uncharacterized protein</fullName>
    </submittedName>
</protein>
<keyword evidence="3" id="KW-1185">Reference proteome</keyword>
<evidence type="ECO:0000256" key="1">
    <source>
        <dbReference type="SAM" id="MobiDB-lite"/>
    </source>
</evidence>
<evidence type="ECO:0000313" key="3">
    <source>
        <dbReference type="Proteomes" id="UP000198741"/>
    </source>
</evidence>
<feature type="compositionally biased region" description="Low complexity" evidence="1">
    <location>
        <begin position="43"/>
        <end position="77"/>
    </location>
</feature>
<dbReference type="Proteomes" id="UP000198741">
    <property type="component" value="Chromosome I"/>
</dbReference>
<dbReference type="AlphaFoldDB" id="A0A1H0IV03"/>
<proteinExistence type="predicted"/>
<gene>
    <name evidence="2" type="ORF">SAMN04515671_0646</name>
</gene>